<sequence length="505" mass="54574">MHALIDIGPFAPCPSPFNLAEYVLRAGQALPDKIALQILSVTGAERWSYAALIRAIRGTGTGLLQAGLTPGDRLLLRLDNTVDFPLAFLGAIAVGVVPVPTSSQLTQAEITAMAQQIAPQAVIAAPDISRPDIAAKVIDLATLRSWRELPPCDFEMGDPERLAYLVFTSGTSGAPRAVMHAHRAIWARRMMWRDWYGLTEGDRLLHAGAFNWTYTLGTGLLDPWTLGATALIPAAGIKPAQLPLLLKRFDATIFAAAPGVYRQLLKSPIPALPRLRHGLSAGEKLPEETREKWSEATGRRVFESLGMSEISTYVSASPERAAPLGASGFAQTGRRIAVLDAAHQPVVRGTPGIMAIDARDPGLFLGYWNDAAQTEARFADGWFLTGDTVSMDDAGAITYLGRDDDMMNAGGYRVSPLEVERVFEALPQISECAAVELSVREGVKVIALFYVADGPCNEAELADHAETVLARYKQPRLYIARADIPRSANNKLNRAALRAGWKGSQ</sequence>
<dbReference type="Gene3D" id="3.30.300.30">
    <property type="match status" value="1"/>
</dbReference>
<dbReference type="InterPro" id="IPR000873">
    <property type="entry name" value="AMP-dep_synth/lig_dom"/>
</dbReference>
<keyword evidence="5" id="KW-1185">Reference proteome</keyword>
<dbReference type="InterPro" id="IPR025110">
    <property type="entry name" value="AMP-bd_C"/>
</dbReference>
<dbReference type="RefSeq" id="WP_116558629.1">
    <property type="nucleotide sequence ID" value="NZ_QDKM01000004.1"/>
</dbReference>
<keyword evidence="1 4" id="KW-0436">Ligase</keyword>
<dbReference type="OrthoDB" id="9803968at2"/>
<dbReference type="PANTHER" id="PTHR43352:SF1">
    <property type="entry name" value="ANTHRANILATE--COA LIGASE"/>
    <property type="match status" value="1"/>
</dbReference>
<dbReference type="InterPro" id="IPR045851">
    <property type="entry name" value="AMP-bd_C_sf"/>
</dbReference>
<dbReference type="EMBL" id="QDKM01000004">
    <property type="protein sequence ID" value="PVH28786.1"/>
    <property type="molecule type" value="Genomic_DNA"/>
</dbReference>
<feature type="domain" description="AMP-dependent synthetase/ligase" evidence="2">
    <location>
        <begin position="27"/>
        <end position="368"/>
    </location>
</feature>
<organism evidence="4 5">
    <name type="scientific">Pararhodobacter oceanensis</name>
    <dbReference type="NCBI Taxonomy" id="2172121"/>
    <lineage>
        <taxon>Bacteria</taxon>
        <taxon>Pseudomonadati</taxon>
        <taxon>Pseudomonadota</taxon>
        <taxon>Alphaproteobacteria</taxon>
        <taxon>Rhodobacterales</taxon>
        <taxon>Paracoccaceae</taxon>
        <taxon>Pararhodobacter</taxon>
    </lineage>
</organism>
<proteinExistence type="predicted"/>
<evidence type="ECO:0000256" key="1">
    <source>
        <dbReference type="ARBA" id="ARBA00022598"/>
    </source>
</evidence>
<dbReference type="PANTHER" id="PTHR43352">
    <property type="entry name" value="ACETYL-COA SYNTHETASE"/>
    <property type="match status" value="1"/>
</dbReference>
<accession>A0A2T8HTS0</accession>
<comment type="caution">
    <text evidence="4">The sequence shown here is derived from an EMBL/GenBank/DDBJ whole genome shotgun (WGS) entry which is preliminary data.</text>
</comment>
<dbReference type="Gene3D" id="3.40.50.12780">
    <property type="entry name" value="N-terminal domain of ligase-like"/>
    <property type="match status" value="1"/>
</dbReference>
<dbReference type="GO" id="GO:0016878">
    <property type="term" value="F:acid-thiol ligase activity"/>
    <property type="evidence" value="ECO:0007669"/>
    <property type="project" value="TreeGrafter"/>
</dbReference>
<dbReference type="GO" id="GO:0044550">
    <property type="term" value="P:secondary metabolite biosynthetic process"/>
    <property type="evidence" value="ECO:0007669"/>
    <property type="project" value="TreeGrafter"/>
</dbReference>
<evidence type="ECO:0000313" key="4">
    <source>
        <dbReference type="EMBL" id="PVH28786.1"/>
    </source>
</evidence>
<protein>
    <submittedName>
        <fullName evidence="4">Benzoate--CoA ligase</fullName>
    </submittedName>
</protein>
<feature type="domain" description="AMP-binding enzyme C-terminal" evidence="3">
    <location>
        <begin position="418"/>
        <end position="491"/>
    </location>
</feature>
<evidence type="ECO:0000313" key="5">
    <source>
        <dbReference type="Proteomes" id="UP000245911"/>
    </source>
</evidence>
<gene>
    <name evidence="4" type="ORF">DDE20_11470</name>
</gene>
<evidence type="ECO:0000259" key="2">
    <source>
        <dbReference type="Pfam" id="PF00501"/>
    </source>
</evidence>
<reference evidence="4 5" key="1">
    <citation type="submission" date="2018-04" db="EMBL/GenBank/DDBJ databases">
        <title>Pararhodobacter oceanense sp. nov., isolated from marine intertidal sediment.</title>
        <authorList>
            <person name="Wang X.-L."/>
            <person name="Du Z.-J."/>
        </authorList>
    </citation>
    <scope>NUCLEOTIDE SEQUENCE [LARGE SCALE GENOMIC DNA]</scope>
    <source>
        <strain evidence="4 5">AM505</strain>
    </source>
</reference>
<dbReference type="InterPro" id="IPR020845">
    <property type="entry name" value="AMP-binding_CS"/>
</dbReference>
<dbReference type="InterPro" id="IPR042099">
    <property type="entry name" value="ANL_N_sf"/>
</dbReference>
<dbReference type="Pfam" id="PF13193">
    <property type="entry name" value="AMP-binding_C"/>
    <property type="match status" value="1"/>
</dbReference>
<evidence type="ECO:0000259" key="3">
    <source>
        <dbReference type="Pfam" id="PF13193"/>
    </source>
</evidence>
<name>A0A2T8HTS0_9RHOB</name>
<dbReference type="PROSITE" id="PS00455">
    <property type="entry name" value="AMP_BINDING"/>
    <property type="match status" value="1"/>
</dbReference>
<dbReference type="SUPFAM" id="SSF56801">
    <property type="entry name" value="Acetyl-CoA synthetase-like"/>
    <property type="match status" value="1"/>
</dbReference>
<dbReference type="Proteomes" id="UP000245911">
    <property type="component" value="Unassembled WGS sequence"/>
</dbReference>
<dbReference type="AlphaFoldDB" id="A0A2T8HTS0"/>
<dbReference type="Pfam" id="PF00501">
    <property type="entry name" value="AMP-binding"/>
    <property type="match status" value="1"/>
</dbReference>